<organism evidence="3 4">
    <name type="scientific">Serratia marcescens</name>
    <dbReference type="NCBI Taxonomy" id="615"/>
    <lineage>
        <taxon>Bacteria</taxon>
        <taxon>Pseudomonadati</taxon>
        <taxon>Pseudomonadota</taxon>
        <taxon>Gammaproteobacteria</taxon>
        <taxon>Enterobacterales</taxon>
        <taxon>Yersiniaceae</taxon>
        <taxon>Serratia</taxon>
    </lineage>
</organism>
<gene>
    <name evidence="3" type="primary">kpsF</name>
    <name evidence="3" type="ORF">NCTC10211_01344</name>
</gene>
<dbReference type="PANTHER" id="PTHR38418">
    <property type="entry name" value="SUGAR ISOMERASE, KPSF/GUTQ (AFU_ORTHOLOGUE AFUA_6G08860)"/>
    <property type="match status" value="1"/>
</dbReference>
<dbReference type="InterPro" id="IPR035474">
    <property type="entry name" value="SIS_Kpsf"/>
</dbReference>
<name>A0A379YB27_SERMA</name>
<dbReference type="GO" id="GO:0019146">
    <property type="term" value="F:arabinose-5-phosphate isomerase activity"/>
    <property type="evidence" value="ECO:0007669"/>
    <property type="project" value="UniProtKB-EC"/>
</dbReference>
<reference evidence="3 4" key="1">
    <citation type="submission" date="2018-06" db="EMBL/GenBank/DDBJ databases">
        <authorList>
            <consortium name="Pathogen Informatics"/>
            <person name="Doyle S."/>
        </authorList>
    </citation>
    <scope>NUCLEOTIDE SEQUENCE [LARGE SCALE GENOMIC DNA]</scope>
    <source>
        <strain evidence="3 4">NCTC10211</strain>
    </source>
</reference>
<dbReference type="InterPro" id="IPR046348">
    <property type="entry name" value="SIS_dom_sf"/>
</dbReference>
<dbReference type="PANTHER" id="PTHR38418:SF2">
    <property type="entry name" value="SUGAR ISOMERASE, KPSF_GUTQ (AFU_ORTHOLOGUE AFUA_6G08860)"/>
    <property type="match status" value="1"/>
</dbReference>
<sequence length="214" mass="23045">MQQEWRQAVQGWQTYSRELAQLGERLDAHTWQRLLGLLAGCRGKIAVTGVGTSGIAARKIAHMLACVERPAVYLDATGAAHGDLGFLRADDLLILISRGGNSDELTRLLPTLQTKGVPLIAVTENPHSAIAQAAQLTIATGGATGNRSAEYAGHYLDRAGVGDLRRRLRLPDGAQRLRQERLAGGASGRRRGEKFARGKLRARHGGPGRHYSGM</sequence>
<dbReference type="InterPro" id="IPR001347">
    <property type="entry name" value="SIS_dom"/>
</dbReference>
<dbReference type="GO" id="GO:1901135">
    <property type="term" value="P:carbohydrate derivative metabolic process"/>
    <property type="evidence" value="ECO:0007669"/>
    <property type="project" value="InterPro"/>
</dbReference>
<evidence type="ECO:0000256" key="1">
    <source>
        <dbReference type="SAM" id="MobiDB-lite"/>
    </source>
</evidence>
<feature type="domain" description="SIS" evidence="2">
    <location>
        <begin position="34"/>
        <end position="167"/>
    </location>
</feature>
<dbReference type="CDD" id="cd05014">
    <property type="entry name" value="SIS_Kpsf"/>
    <property type="match status" value="1"/>
</dbReference>
<dbReference type="EC" id="5.3.1.13" evidence="3"/>
<evidence type="ECO:0000259" key="2">
    <source>
        <dbReference type="PROSITE" id="PS51464"/>
    </source>
</evidence>
<feature type="region of interest" description="Disordered" evidence="1">
    <location>
        <begin position="180"/>
        <end position="214"/>
    </location>
</feature>
<evidence type="ECO:0000313" key="3">
    <source>
        <dbReference type="EMBL" id="SUI42979.1"/>
    </source>
</evidence>
<keyword evidence="3" id="KW-0413">Isomerase</keyword>
<accession>A0A379YB27</accession>
<dbReference type="Gene3D" id="3.40.50.10490">
    <property type="entry name" value="Glucose-6-phosphate isomerase like protein, domain 1"/>
    <property type="match status" value="1"/>
</dbReference>
<protein>
    <submittedName>
        <fullName evidence="3">Arabinose 5-phosphate isomerase KpsF</fullName>
        <ecNumber evidence="3">5.3.1.13</ecNumber>
    </submittedName>
</protein>
<feature type="compositionally biased region" description="Basic residues" evidence="1">
    <location>
        <begin position="188"/>
        <end position="207"/>
    </location>
</feature>
<dbReference type="PROSITE" id="PS51464">
    <property type="entry name" value="SIS"/>
    <property type="match status" value="1"/>
</dbReference>
<dbReference type="SUPFAM" id="SSF53697">
    <property type="entry name" value="SIS domain"/>
    <property type="match status" value="1"/>
</dbReference>
<dbReference type="Proteomes" id="UP000254765">
    <property type="component" value="Unassembled WGS sequence"/>
</dbReference>
<evidence type="ECO:0000313" key="4">
    <source>
        <dbReference type="Proteomes" id="UP000254765"/>
    </source>
</evidence>
<dbReference type="GO" id="GO:0097367">
    <property type="term" value="F:carbohydrate derivative binding"/>
    <property type="evidence" value="ECO:0007669"/>
    <property type="project" value="InterPro"/>
</dbReference>
<dbReference type="EMBL" id="UGYK01000002">
    <property type="protein sequence ID" value="SUI42979.1"/>
    <property type="molecule type" value="Genomic_DNA"/>
</dbReference>
<dbReference type="Pfam" id="PF01380">
    <property type="entry name" value="SIS"/>
    <property type="match status" value="1"/>
</dbReference>
<proteinExistence type="predicted"/>
<dbReference type="AlphaFoldDB" id="A0A379YB27"/>